<dbReference type="InterPro" id="IPR000014">
    <property type="entry name" value="PAS"/>
</dbReference>
<evidence type="ECO:0000256" key="2">
    <source>
        <dbReference type="ARBA" id="ARBA00004651"/>
    </source>
</evidence>
<dbReference type="Pfam" id="PF02518">
    <property type="entry name" value="HATPase_c"/>
    <property type="match status" value="1"/>
</dbReference>
<feature type="domain" description="PAS" evidence="16">
    <location>
        <begin position="198"/>
        <end position="277"/>
    </location>
</feature>
<dbReference type="SMART" id="SM00387">
    <property type="entry name" value="HATPase_c"/>
    <property type="match status" value="1"/>
</dbReference>
<evidence type="ECO:0000313" key="18">
    <source>
        <dbReference type="Proteomes" id="UP000321749"/>
    </source>
</evidence>
<keyword evidence="9 17" id="KW-0418">Kinase</keyword>
<keyword evidence="13 14" id="KW-0472">Membrane</keyword>
<dbReference type="Pfam" id="PF00989">
    <property type="entry name" value="PAS"/>
    <property type="match status" value="1"/>
</dbReference>
<dbReference type="PRINTS" id="PR00344">
    <property type="entry name" value="BCTRLSENSOR"/>
</dbReference>
<dbReference type="CDD" id="cd00130">
    <property type="entry name" value="PAS"/>
    <property type="match status" value="1"/>
</dbReference>
<keyword evidence="6" id="KW-0808">Transferase</keyword>
<evidence type="ECO:0000259" key="16">
    <source>
        <dbReference type="PROSITE" id="PS50112"/>
    </source>
</evidence>
<evidence type="ECO:0000256" key="5">
    <source>
        <dbReference type="ARBA" id="ARBA00022553"/>
    </source>
</evidence>
<feature type="transmembrane region" description="Helical" evidence="14">
    <location>
        <begin position="165"/>
        <end position="190"/>
    </location>
</feature>
<dbReference type="Proteomes" id="UP000321749">
    <property type="component" value="Unassembled WGS sequence"/>
</dbReference>
<dbReference type="Gene3D" id="1.10.287.130">
    <property type="match status" value="1"/>
</dbReference>
<keyword evidence="12" id="KW-0902">Two-component regulatory system</keyword>
<comment type="subcellular location">
    <subcellularLocation>
        <location evidence="2">Cell membrane</location>
        <topology evidence="2">Multi-pass membrane protein</topology>
    </subcellularLocation>
</comment>
<dbReference type="SMART" id="SM00091">
    <property type="entry name" value="PAS"/>
    <property type="match status" value="1"/>
</dbReference>
<dbReference type="InterPro" id="IPR004358">
    <property type="entry name" value="Sig_transdc_His_kin-like_C"/>
</dbReference>
<keyword evidence="11 14" id="KW-1133">Transmembrane helix</keyword>
<feature type="domain" description="Histidine kinase" evidence="15">
    <location>
        <begin position="417"/>
        <end position="522"/>
    </location>
</feature>
<dbReference type="GO" id="GO:0005886">
    <property type="term" value="C:plasma membrane"/>
    <property type="evidence" value="ECO:0007669"/>
    <property type="project" value="UniProtKB-SubCell"/>
</dbReference>
<dbReference type="PROSITE" id="PS50109">
    <property type="entry name" value="HIS_KIN"/>
    <property type="match status" value="1"/>
</dbReference>
<evidence type="ECO:0000256" key="6">
    <source>
        <dbReference type="ARBA" id="ARBA00022679"/>
    </source>
</evidence>
<proteinExistence type="predicted"/>
<dbReference type="InterPro" id="IPR016120">
    <property type="entry name" value="Sig_transdc_His_kin_SpoOB"/>
</dbReference>
<dbReference type="PANTHER" id="PTHR43547:SF10">
    <property type="entry name" value="SENSOR HISTIDINE KINASE DCUS"/>
    <property type="match status" value="1"/>
</dbReference>
<dbReference type="SUPFAM" id="SSF55890">
    <property type="entry name" value="Sporulation response regulatory protein Spo0B"/>
    <property type="match status" value="1"/>
</dbReference>
<accession>A0AA87RIB8</accession>
<dbReference type="Pfam" id="PF17203">
    <property type="entry name" value="sCache_3_2"/>
    <property type="match status" value="1"/>
</dbReference>
<dbReference type="SUPFAM" id="SSF55785">
    <property type="entry name" value="PYP-like sensor domain (PAS domain)"/>
    <property type="match status" value="1"/>
</dbReference>
<evidence type="ECO:0000256" key="1">
    <source>
        <dbReference type="ARBA" id="ARBA00000085"/>
    </source>
</evidence>
<reference evidence="17 18" key="1">
    <citation type="submission" date="2019-07" db="EMBL/GenBank/DDBJ databases">
        <title>Whole genome shotgun sequence of Agrococcus baldri NBRC 103055.</title>
        <authorList>
            <person name="Hosoyama A."/>
            <person name="Uohara A."/>
            <person name="Ohji S."/>
            <person name="Ichikawa N."/>
        </authorList>
    </citation>
    <scope>NUCLEOTIDE SEQUENCE [LARGE SCALE GENOMIC DNA]</scope>
    <source>
        <strain evidence="17 18">NBRC 103055</strain>
    </source>
</reference>
<evidence type="ECO:0000256" key="7">
    <source>
        <dbReference type="ARBA" id="ARBA00022692"/>
    </source>
</evidence>
<evidence type="ECO:0000256" key="11">
    <source>
        <dbReference type="ARBA" id="ARBA00022989"/>
    </source>
</evidence>
<sequence length="534" mass="55656">MTLRTQLVVLQSAIMLVVIVGSGVAAAWLQERALRDAYLDRMIGVAYSVANLPSVVEAFDDADPSVTIQPIAETVRVASEVTYVVVTDERGVRYSHPNTERIGEVASTPPDAVITGELFTDTQTGTLGTSWRAKVPVFDAEREIIGQVSVGILESELHADWLSNIWILGLCLAAAAIVGVLLASWAAALVRRRIYGVEPEEIKAMLETRNATLHGIGEGLVVLDEAGAIVLCNDAALRLLGREGADLAGVPVVEVVDAQLEPLLADAGEQQLVLAGERVLVARADPVVVDGRAIGTVLILRDRTELDAALRELAGAQGMTEVLRAQQHEFANTLHTLGGLLELGETEAAMAVIRRAGAGGALDSLEQASGILELEVAALLLAKRAQAREHGVELVVGADASLRPAPSPSAAGDWLTVLGNLLDNAIDAAPGGRVEVAIADEDRGGDRVVTIVVDDDGPGVAAEQREAIFRTEVSTKQRPGGLARGYGLTLVRRVAERLGGSAGVEASPLGGARFVARLPVAASAAAAAAGGARS</sequence>
<dbReference type="Gene3D" id="3.30.565.10">
    <property type="entry name" value="Histidine kinase-like ATPase, C-terminal domain"/>
    <property type="match status" value="1"/>
</dbReference>
<keyword evidence="4" id="KW-1003">Cell membrane</keyword>
<keyword evidence="7 14" id="KW-0812">Transmembrane</keyword>
<organism evidence="17 18">
    <name type="scientific">Agrococcus baldri</name>
    <dbReference type="NCBI Taxonomy" id="153730"/>
    <lineage>
        <taxon>Bacteria</taxon>
        <taxon>Bacillati</taxon>
        <taxon>Actinomycetota</taxon>
        <taxon>Actinomycetes</taxon>
        <taxon>Micrococcales</taxon>
        <taxon>Microbacteriaceae</taxon>
        <taxon>Agrococcus</taxon>
    </lineage>
</organism>
<dbReference type="InterPro" id="IPR029151">
    <property type="entry name" value="Sensor-like_sf"/>
</dbReference>
<dbReference type="SUPFAM" id="SSF55874">
    <property type="entry name" value="ATPase domain of HSP90 chaperone/DNA topoisomerase II/histidine kinase"/>
    <property type="match status" value="1"/>
</dbReference>
<dbReference type="InterPro" id="IPR035965">
    <property type="entry name" value="PAS-like_dom_sf"/>
</dbReference>
<dbReference type="PANTHER" id="PTHR43547">
    <property type="entry name" value="TWO-COMPONENT HISTIDINE KINASE"/>
    <property type="match status" value="1"/>
</dbReference>
<evidence type="ECO:0000256" key="3">
    <source>
        <dbReference type="ARBA" id="ARBA00012438"/>
    </source>
</evidence>
<comment type="catalytic activity">
    <reaction evidence="1">
        <text>ATP + protein L-histidine = ADP + protein N-phospho-L-histidine.</text>
        <dbReference type="EC" id="2.7.13.3"/>
    </reaction>
</comment>
<evidence type="ECO:0000256" key="12">
    <source>
        <dbReference type="ARBA" id="ARBA00023012"/>
    </source>
</evidence>
<dbReference type="InterPro" id="IPR003594">
    <property type="entry name" value="HATPase_dom"/>
</dbReference>
<name>A0AA87RIB8_9MICO</name>
<comment type="caution">
    <text evidence="17">The sequence shown here is derived from an EMBL/GenBank/DDBJ whole genome shotgun (WGS) entry which is preliminary data.</text>
</comment>
<protein>
    <recommendedName>
        <fullName evidence="3">histidine kinase</fullName>
        <ecNumber evidence="3">2.7.13.3</ecNumber>
    </recommendedName>
</protein>
<dbReference type="EC" id="2.7.13.3" evidence="3"/>
<dbReference type="InterPro" id="IPR013767">
    <property type="entry name" value="PAS_fold"/>
</dbReference>
<keyword evidence="10" id="KW-0067">ATP-binding</keyword>
<evidence type="ECO:0000256" key="14">
    <source>
        <dbReference type="SAM" id="Phobius"/>
    </source>
</evidence>
<dbReference type="InterPro" id="IPR036890">
    <property type="entry name" value="HATPase_C_sf"/>
</dbReference>
<gene>
    <name evidence="17" type="ORF">ABA31_12490</name>
</gene>
<dbReference type="InterPro" id="IPR039506">
    <property type="entry name" value="SPOB_a"/>
</dbReference>
<evidence type="ECO:0000256" key="10">
    <source>
        <dbReference type="ARBA" id="ARBA00022840"/>
    </source>
</evidence>
<dbReference type="SUPFAM" id="SSF103190">
    <property type="entry name" value="Sensory domain-like"/>
    <property type="match status" value="1"/>
</dbReference>
<evidence type="ECO:0000256" key="9">
    <source>
        <dbReference type="ARBA" id="ARBA00022777"/>
    </source>
</evidence>
<evidence type="ECO:0000313" key="17">
    <source>
        <dbReference type="EMBL" id="GEK79898.1"/>
    </source>
</evidence>
<dbReference type="PROSITE" id="PS50112">
    <property type="entry name" value="PAS"/>
    <property type="match status" value="1"/>
</dbReference>
<keyword evidence="5" id="KW-0597">Phosphoprotein</keyword>
<evidence type="ECO:0000259" key="15">
    <source>
        <dbReference type="PROSITE" id="PS50109"/>
    </source>
</evidence>
<dbReference type="AlphaFoldDB" id="A0AA87RIB8"/>
<feature type="transmembrane region" description="Helical" evidence="14">
    <location>
        <begin position="7"/>
        <end position="29"/>
    </location>
</feature>
<keyword evidence="18" id="KW-1185">Reference proteome</keyword>
<evidence type="ECO:0000256" key="13">
    <source>
        <dbReference type="ARBA" id="ARBA00023136"/>
    </source>
</evidence>
<dbReference type="GO" id="GO:0000155">
    <property type="term" value="F:phosphorelay sensor kinase activity"/>
    <property type="evidence" value="ECO:0007669"/>
    <property type="project" value="InterPro"/>
</dbReference>
<dbReference type="GO" id="GO:0005524">
    <property type="term" value="F:ATP binding"/>
    <property type="evidence" value="ECO:0007669"/>
    <property type="project" value="UniProtKB-KW"/>
</dbReference>
<keyword evidence="8" id="KW-0547">Nucleotide-binding</keyword>
<dbReference type="GO" id="GO:0006355">
    <property type="term" value="P:regulation of DNA-templated transcription"/>
    <property type="evidence" value="ECO:0007669"/>
    <property type="project" value="InterPro"/>
</dbReference>
<dbReference type="Pfam" id="PF14689">
    <property type="entry name" value="SPOB_a"/>
    <property type="match status" value="1"/>
</dbReference>
<evidence type="ECO:0000256" key="8">
    <source>
        <dbReference type="ARBA" id="ARBA00022741"/>
    </source>
</evidence>
<dbReference type="Gene3D" id="3.30.450.20">
    <property type="entry name" value="PAS domain"/>
    <property type="match status" value="2"/>
</dbReference>
<dbReference type="InterPro" id="IPR033463">
    <property type="entry name" value="sCache_3"/>
</dbReference>
<dbReference type="EMBL" id="BJUU01000005">
    <property type="protein sequence ID" value="GEK79898.1"/>
    <property type="molecule type" value="Genomic_DNA"/>
</dbReference>
<evidence type="ECO:0000256" key="4">
    <source>
        <dbReference type="ARBA" id="ARBA00022475"/>
    </source>
</evidence>
<dbReference type="InterPro" id="IPR005467">
    <property type="entry name" value="His_kinase_dom"/>
</dbReference>